<dbReference type="PANTHER" id="PTHR10889:SF1">
    <property type="entry name" value="DEOXYRIBOSE-PHOSPHATE ALDOLASE"/>
    <property type="match status" value="1"/>
</dbReference>
<dbReference type="GO" id="GO:0004139">
    <property type="term" value="F:deoxyribose-phosphate aldolase activity"/>
    <property type="evidence" value="ECO:0007669"/>
    <property type="project" value="UniProtKB-EC"/>
</dbReference>
<feature type="active site" description="Proton donor/acceptor" evidence="6">
    <location>
        <position position="134"/>
    </location>
</feature>
<organism evidence="7 8">
    <name type="scientific">Acidicapsa dinghuensis</name>
    <dbReference type="NCBI Taxonomy" id="2218256"/>
    <lineage>
        <taxon>Bacteria</taxon>
        <taxon>Pseudomonadati</taxon>
        <taxon>Acidobacteriota</taxon>
        <taxon>Terriglobia</taxon>
        <taxon>Terriglobales</taxon>
        <taxon>Acidobacteriaceae</taxon>
        <taxon>Acidicapsa</taxon>
    </lineage>
</organism>
<dbReference type="InterPro" id="IPR002915">
    <property type="entry name" value="DeoC/FbaB/LacD_aldolase"/>
</dbReference>
<sequence>MANATSLPSNSLANLPTGADIDVDLEIDNGNFDSAGFASNTLSSWQNLAAVIDHTLLKPEATRTQVENLCDEAIRYRFACAMINPVWVSTAATLLAGTGVPVGVVLGFPLGATLASTLRQEAAALIRLGARELDMVLSVGQLKSGEYAHVERNIRGVAEVAHHHGALVKVILETCLLSVEEKLRASEIAIQAGTDFLKTSTGFSSGGATAADVALLRGVAGARCGVKASGGIGTLADAKTMLEAGANRIGASASVSIVRELGAE</sequence>
<dbReference type="EC" id="4.1.2.4" evidence="6"/>
<dbReference type="PANTHER" id="PTHR10889">
    <property type="entry name" value="DEOXYRIBOSE-PHOSPHATE ALDOLASE"/>
    <property type="match status" value="1"/>
</dbReference>
<evidence type="ECO:0000256" key="5">
    <source>
        <dbReference type="ARBA" id="ARBA00048791"/>
    </source>
</evidence>
<evidence type="ECO:0000256" key="6">
    <source>
        <dbReference type="HAMAP-Rule" id="MF_00114"/>
    </source>
</evidence>
<dbReference type="SUPFAM" id="SSF51569">
    <property type="entry name" value="Aldolase"/>
    <property type="match status" value="1"/>
</dbReference>
<dbReference type="RefSeq" id="WP_263341822.1">
    <property type="nucleotide sequence ID" value="NZ_JAGSYH010000008.1"/>
</dbReference>
<accession>A0ABW1ENK0</accession>
<keyword evidence="2 6" id="KW-0963">Cytoplasm</keyword>
<dbReference type="InterPro" id="IPR011343">
    <property type="entry name" value="DeoC"/>
</dbReference>
<dbReference type="InterPro" id="IPR013785">
    <property type="entry name" value="Aldolase_TIM"/>
</dbReference>
<evidence type="ECO:0000256" key="2">
    <source>
        <dbReference type="ARBA" id="ARBA00022490"/>
    </source>
</evidence>
<protein>
    <recommendedName>
        <fullName evidence="6">Deoxyribose-phosphate aldolase</fullName>
        <shortName evidence="6">DERA</shortName>
        <ecNumber evidence="6">4.1.2.4</ecNumber>
    </recommendedName>
    <alternativeName>
        <fullName evidence="6">2-deoxy-D-ribose 5-phosphate aldolase</fullName>
    </alternativeName>
    <alternativeName>
        <fullName evidence="6">Phosphodeoxyriboaldolase</fullName>
        <shortName evidence="6">Deoxyriboaldolase</shortName>
    </alternativeName>
</protein>
<reference evidence="8" key="1">
    <citation type="journal article" date="2019" name="Int. J. Syst. Evol. Microbiol.">
        <title>The Global Catalogue of Microorganisms (GCM) 10K type strain sequencing project: providing services to taxonomists for standard genome sequencing and annotation.</title>
        <authorList>
            <consortium name="The Broad Institute Genomics Platform"/>
            <consortium name="The Broad Institute Genome Sequencing Center for Infectious Disease"/>
            <person name="Wu L."/>
            <person name="Ma J."/>
        </authorList>
    </citation>
    <scope>NUCLEOTIDE SEQUENCE [LARGE SCALE GENOMIC DNA]</scope>
    <source>
        <strain evidence="8">JCM 4087</strain>
    </source>
</reference>
<evidence type="ECO:0000256" key="4">
    <source>
        <dbReference type="ARBA" id="ARBA00023270"/>
    </source>
</evidence>
<dbReference type="InterPro" id="IPR028581">
    <property type="entry name" value="DeoC_typeI"/>
</dbReference>
<comment type="catalytic activity">
    <reaction evidence="5 6">
        <text>2-deoxy-D-ribose 5-phosphate = D-glyceraldehyde 3-phosphate + acetaldehyde</text>
        <dbReference type="Rhea" id="RHEA:12821"/>
        <dbReference type="ChEBI" id="CHEBI:15343"/>
        <dbReference type="ChEBI" id="CHEBI:59776"/>
        <dbReference type="ChEBI" id="CHEBI:62877"/>
        <dbReference type="EC" id="4.1.2.4"/>
    </reaction>
</comment>
<keyword evidence="4 6" id="KW-0704">Schiff base</keyword>
<dbReference type="CDD" id="cd00959">
    <property type="entry name" value="DeoC"/>
    <property type="match status" value="1"/>
</dbReference>
<gene>
    <name evidence="6 7" type="primary">deoC</name>
    <name evidence="7" type="ORF">ACFPT7_24475</name>
</gene>
<evidence type="ECO:0000256" key="3">
    <source>
        <dbReference type="ARBA" id="ARBA00023239"/>
    </source>
</evidence>
<proteinExistence type="inferred from homology"/>
<comment type="similarity">
    <text evidence="1 6">Belongs to the DeoC/FbaB aldolase family. DeoC type 1 subfamily.</text>
</comment>
<evidence type="ECO:0000313" key="8">
    <source>
        <dbReference type="Proteomes" id="UP001596091"/>
    </source>
</evidence>
<keyword evidence="8" id="KW-1185">Reference proteome</keyword>
<dbReference type="Gene3D" id="3.20.20.70">
    <property type="entry name" value="Aldolase class I"/>
    <property type="match status" value="1"/>
</dbReference>
<dbReference type="Pfam" id="PF01791">
    <property type="entry name" value="DeoC"/>
    <property type="match status" value="1"/>
</dbReference>
<dbReference type="SMART" id="SM01133">
    <property type="entry name" value="DeoC"/>
    <property type="match status" value="1"/>
</dbReference>
<evidence type="ECO:0000313" key="7">
    <source>
        <dbReference type="EMBL" id="MFC5865484.1"/>
    </source>
</evidence>
<dbReference type="PIRSF" id="PIRSF001357">
    <property type="entry name" value="DeoC"/>
    <property type="match status" value="1"/>
</dbReference>
<keyword evidence="3 6" id="KW-0456">Lyase</keyword>
<feature type="active site" description="Proton donor/acceptor" evidence="6">
    <location>
        <position position="227"/>
    </location>
</feature>
<name>A0ABW1ENK0_9BACT</name>
<comment type="function">
    <text evidence="6">Catalyzes a reversible aldol reaction between acetaldehyde and D-glyceraldehyde 3-phosphate to generate 2-deoxy-D-ribose 5-phosphate.</text>
</comment>
<dbReference type="HAMAP" id="MF_00114">
    <property type="entry name" value="DeoC_type1"/>
    <property type="match status" value="1"/>
</dbReference>
<dbReference type="EMBL" id="JBHSPH010000020">
    <property type="protein sequence ID" value="MFC5865484.1"/>
    <property type="molecule type" value="Genomic_DNA"/>
</dbReference>
<comment type="subcellular location">
    <subcellularLocation>
        <location evidence="6">Cytoplasm</location>
    </subcellularLocation>
</comment>
<dbReference type="Proteomes" id="UP001596091">
    <property type="component" value="Unassembled WGS sequence"/>
</dbReference>
<dbReference type="NCBIfam" id="TIGR00126">
    <property type="entry name" value="deoC"/>
    <property type="match status" value="1"/>
</dbReference>
<comment type="caution">
    <text evidence="7">The sequence shown here is derived from an EMBL/GenBank/DDBJ whole genome shotgun (WGS) entry which is preliminary data.</text>
</comment>
<comment type="pathway">
    <text evidence="6">Carbohydrate degradation; 2-deoxy-D-ribose 1-phosphate degradation; D-glyceraldehyde 3-phosphate and acetaldehyde from 2-deoxy-alpha-D-ribose 1-phosphate: step 2/2.</text>
</comment>
<evidence type="ECO:0000256" key="1">
    <source>
        <dbReference type="ARBA" id="ARBA00010936"/>
    </source>
</evidence>
<feature type="active site" description="Schiff-base intermediate with acetaldehyde" evidence="6">
    <location>
        <position position="198"/>
    </location>
</feature>